<dbReference type="PANTHER" id="PTHR30041:SF8">
    <property type="entry name" value="PROTEIN YFFB"/>
    <property type="match status" value="1"/>
</dbReference>
<protein>
    <submittedName>
        <fullName evidence="4">Arsenate reductase</fullName>
    </submittedName>
</protein>
<dbReference type="STRING" id="44008.GCA_001318175_00013"/>
<accession>S1RLA5</accession>
<dbReference type="CDD" id="cd03036">
    <property type="entry name" value="ArsC_like"/>
    <property type="match status" value="1"/>
</dbReference>
<organism evidence="4 5">
    <name type="scientific">Enterococcus cecorum DSM 20682 = ATCC 43198</name>
    <dbReference type="NCBI Taxonomy" id="1121864"/>
    <lineage>
        <taxon>Bacteria</taxon>
        <taxon>Bacillati</taxon>
        <taxon>Bacillota</taxon>
        <taxon>Bacilli</taxon>
        <taxon>Lactobacillales</taxon>
        <taxon>Enterococcaceae</taxon>
        <taxon>Enterococcus</taxon>
    </lineage>
</organism>
<evidence type="ECO:0000256" key="2">
    <source>
        <dbReference type="ARBA" id="ARBA00023284"/>
    </source>
</evidence>
<sequence>MMYTLYWYPKCSTCKKAVKHLENKGIMPELIDIKENPPKANQLQDWMEQSELPMRRFFNTSGMKYKELHLKDKVDTLSMKEACELLATDGMLIKRPILLKDGVFVSIGYKEAVYERLDA</sequence>
<evidence type="ECO:0000256" key="3">
    <source>
        <dbReference type="PROSITE-ProRule" id="PRU01282"/>
    </source>
</evidence>
<dbReference type="HOGENOM" id="CLU_116644_2_0_9"/>
<reference evidence="4 5" key="1">
    <citation type="submission" date="2013-10" db="EMBL/GenBank/DDBJ databases">
        <title>The Genome Sequence of Enterococcus cecorum DSM 20682 (= ATCC 43198) (Illumina assembly).</title>
        <authorList>
            <consortium name="The Broad Institute Genomics Platform"/>
            <consortium name="The Broad Institute Genome Sequencing Center for Infectious Disease"/>
            <person name="Earl A."/>
            <person name="Russ C."/>
            <person name="Gilmore M."/>
            <person name="Surin D."/>
            <person name="Walker B."/>
            <person name="Young S."/>
            <person name="Zeng Q."/>
            <person name="Gargeya S."/>
            <person name="Fitzgerald M."/>
            <person name="Haas B."/>
            <person name="Abouelleil A."/>
            <person name="Allen A.W."/>
            <person name="Alvarado L."/>
            <person name="Arachchi H.M."/>
            <person name="Berlin A.M."/>
            <person name="Chapman S.B."/>
            <person name="Gainer-Dewar J."/>
            <person name="Goldberg J."/>
            <person name="Griggs A."/>
            <person name="Gujja S."/>
            <person name="Hansen M."/>
            <person name="Howarth C."/>
            <person name="Imamovic A."/>
            <person name="Ireland A."/>
            <person name="Larimer J."/>
            <person name="McCowan C."/>
            <person name="Murphy C."/>
            <person name="Pearson M."/>
            <person name="Poon T.W."/>
            <person name="Priest M."/>
            <person name="Roberts A."/>
            <person name="Saif S."/>
            <person name="Shea T."/>
            <person name="Sisk P."/>
            <person name="Sykes S."/>
            <person name="Wortman J."/>
            <person name="Nusbaum C."/>
            <person name="Birren B."/>
        </authorList>
    </citation>
    <scope>NUCLEOTIDE SEQUENCE [LARGE SCALE GENOMIC DNA]</scope>
    <source>
        <strain evidence="4 5">ATCC 43198</strain>
    </source>
</reference>
<dbReference type="InterPro" id="IPR006504">
    <property type="entry name" value="Tscrpt_reg_Spx/MgsR"/>
</dbReference>
<dbReference type="InterPro" id="IPR036249">
    <property type="entry name" value="Thioredoxin-like_sf"/>
</dbReference>
<gene>
    <name evidence="4" type="ORF">OMO_02095</name>
</gene>
<comment type="caution">
    <text evidence="4">The sequence shown here is derived from an EMBL/GenBank/DDBJ whole genome shotgun (WGS) entry which is preliminary data.</text>
</comment>
<dbReference type="NCBIfam" id="TIGR01617">
    <property type="entry name" value="arsC_related"/>
    <property type="match status" value="1"/>
</dbReference>
<evidence type="ECO:0000313" key="5">
    <source>
        <dbReference type="Proteomes" id="UP000017415"/>
    </source>
</evidence>
<keyword evidence="1" id="KW-1015">Disulfide bond</keyword>
<keyword evidence="5" id="KW-1185">Reference proteome</keyword>
<dbReference type="EMBL" id="AHYS01000011">
    <property type="protein sequence ID" value="ESK60437.1"/>
    <property type="molecule type" value="Genomic_DNA"/>
</dbReference>
<dbReference type="eggNOG" id="COG1393">
    <property type="taxonomic scope" value="Bacteria"/>
</dbReference>
<dbReference type="PATRIC" id="fig|1121864.4.peg.1171"/>
<dbReference type="SUPFAM" id="SSF52833">
    <property type="entry name" value="Thioredoxin-like"/>
    <property type="match status" value="1"/>
</dbReference>
<dbReference type="Gene3D" id="3.40.30.10">
    <property type="entry name" value="Glutaredoxin"/>
    <property type="match status" value="1"/>
</dbReference>
<keyword evidence="2" id="KW-0676">Redox-active center</keyword>
<dbReference type="PROSITE" id="PS51353">
    <property type="entry name" value="ARSC"/>
    <property type="match status" value="1"/>
</dbReference>
<name>S1RLA5_9ENTE</name>
<evidence type="ECO:0000256" key="1">
    <source>
        <dbReference type="ARBA" id="ARBA00023157"/>
    </source>
</evidence>
<evidence type="ECO:0000313" key="4">
    <source>
        <dbReference type="EMBL" id="ESK60437.1"/>
    </source>
</evidence>
<comment type="similarity">
    <text evidence="3">Belongs to the ArsC family.</text>
</comment>
<proteinExistence type="inferred from homology"/>
<dbReference type="InterPro" id="IPR006660">
    <property type="entry name" value="Arsenate_reductase-like"/>
</dbReference>
<dbReference type="Proteomes" id="UP000017415">
    <property type="component" value="Unassembled WGS sequence"/>
</dbReference>
<dbReference type="PANTHER" id="PTHR30041">
    <property type="entry name" value="ARSENATE REDUCTASE"/>
    <property type="match status" value="1"/>
</dbReference>
<dbReference type="AlphaFoldDB" id="S1RLA5"/>
<dbReference type="Pfam" id="PF03960">
    <property type="entry name" value="ArsC"/>
    <property type="match status" value="1"/>
</dbReference>